<comment type="caution">
    <text evidence="5">The sequence shown here is derived from an EMBL/GenBank/DDBJ whole genome shotgun (WGS) entry which is preliminary data.</text>
</comment>
<dbReference type="FunFam" id="3.30.70.270:FF:000001">
    <property type="entry name" value="Diguanylate cyclase domain protein"/>
    <property type="match status" value="1"/>
</dbReference>
<sequence>MSETDVDLVNLDPRNFTILIVDDNSTNLSVAVDYLEESGFTVLVAQDGESALKRAKYARPHLILLDVLMPGIDGFETCCRLKSDRDTKDIPVIFLTALSDTEDKVKGFKFGAVDYVTKPIQKEELLARLTTHLRIQALAQQLQQQNQQLQQQALELKAAKEAAEAANRELERLANVDSLTQIANRRRFDEHLNQEWRRLTREQAPLSLILCDIDYFKGYNDYYGHQAGDECLRQVAQTIAEILERPGDLVARYGGEEIAAILPNTTAEGAIQIAELIHLGIRRLKIPHVRSTVSSYVTLSLGISSQVPNRQLSPESLIAAADKALYAAKERGRNRYYLYGT</sequence>
<dbReference type="NCBIfam" id="TIGR00254">
    <property type="entry name" value="GGDEF"/>
    <property type="match status" value="1"/>
</dbReference>
<feature type="modified residue" description="4-aspartylphosphate" evidence="1">
    <location>
        <position position="66"/>
    </location>
</feature>
<dbReference type="CDD" id="cd19920">
    <property type="entry name" value="REC_PA4781-like"/>
    <property type="match status" value="1"/>
</dbReference>
<dbReference type="OrthoDB" id="9115at2"/>
<dbReference type="PANTHER" id="PTHR45138">
    <property type="entry name" value="REGULATORY COMPONENTS OF SENSORY TRANSDUCTION SYSTEM"/>
    <property type="match status" value="1"/>
</dbReference>
<dbReference type="Proteomes" id="UP000186868">
    <property type="component" value="Unassembled WGS sequence"/>
</dbReference>
<dbReference type="CDD" id="cd01949">
    <property type="entry name" value="GGDEF"/>
    <property type="match status" value="1"/>
</dbReference>
<dbReference type="SMART" id="SM00267">
    <property type="entry name" value="GGDEF"/>
    <property type="match status" value="1"/>
</dbReference>
<evidence type="ECO:0000256" key="1">
    <source>
        <dbReference type="PROSITE-ProRule" id="PRU00169"/>
    </source>
</evidence>
<keyword evidence="2" id="KW-0175">Coiled coil</keyword>
<gene>
    <name evidence="5" type="ORF">NIES593_03495</name>
</gene>
<keyword evidence="6" id="KW-1185">Reference proteome</keyword>
<dbReference type="STRING" id="1921803.NIES593_03495"/>
<feature type="domain" description="Response regulatory" evidence="3">
    <location>
        <begin position="17"/>
        <end position="133"/>
    </location>
</feature>
<dbReference type="SMART" id="SM00448">
    <property type="entry name" value="REC"/>
    <property type="match status" value="1"/>
</dbReference>
<dbReference type="InterPro" id="IPR000160">
    <property type="entry name" value="GGDEF_dom"/>
</dbReference>
<accession>A0A1U7HRF9</accession>
<dbReference type="InterPro" id="IPR029787">
    <property type="entry name" value="Nucleotide_cyclase"/>
</dbReference>
<evidence type="ECO:0000259" key="3">
    <source>
        <dbReference type="PROSITE" id="PS50110"/>
    </source>
</evidence>
<dbReference type="GO" id="GO:1902201">
    <property type="term" value="P:negative regulation of bacterial-type flagellum-dependent cell motility"/>
    <property type="evidence" value="ECO:0007669"/>
    <property type="project" value="TreeGrafter"/>
</dbReference>
<dbReference type="Pfam" id="PF00072">
    <property type="entry name" value="Response_reg"/>
    <property type="match status" value="1"/>
</dbReference>
<dbReference type="RefSeq" id="WP_073598256.1">
    <property type="nucleotide sequence ID" value="NZ_MRCB01000002.1"/>
</dbReference>
<dbReference type="InterPro" id="IPR050469">
    <property type="entry name" value="Diguanylate_Cyclase"/>
</dbReference>
<dbReference type="GO" id="GO:0052621">
    <property type="term" value="F:diguanylate cyclase activity"/>
    <property type="evidence" value="ECO:0007669"/>
    <property type="project" value="TreeGrafter"/>
</dbReference>
<evidence type="ECO:0000256" key="2">
    <source>
        <dbReference type="SAM" id="Coils"/>
    </source>
</evidence>
<evidence type="ECO:0000259" key="4">
    <source>
        <dbReference type="PROSITE" id="PS50887"/>
    </source>
</evidence>
<dbReference type="InterPro" id="IPR011006">
    <property type="entry name" value="CheY-like_superfamily"/>
</dbReference>
<dbReference type="InterPro" id="IPR001789">
    <property type="entry name" value="Sig_transdc_resp-reg_receiver"/>
</dbReference>
<dbReference type="Pfam" id="PF00990">
    <property type="entry name" value="GGDEF"/>
    <property type="match status" value="1"/>
</dbReference>
<evidence type="ECO:0000313" key="5">
    <source>
        <dbReference type="EMBL" id="OKH26149.1"/>
    </source>
</evidence>
<dbReference type="InterPro" id="IPR043128">
    <property type="entry name" value="Rev_trsase/Diguanyl_cyclase"/>
</dbReference>
<feature type="domain" description="GGDEF" evidence="4">
    <location>
        <begin position="204"/>
        <end position="341"/>
    </location>
</feature>
<feature type="coiled-coil region" evidence="2">
    <location>
        <begin position="132"/>
        <end position="176"/>
    </location>
</feature>
<dbReference type="EMBL" id="MRCB01000002">
    <property type="protein sequence ID" value="OKH26149.1"/>
    <property type="molecule type" value="Genomic_DNA"/>
</dbReference>
<dbReference type="PANTHER" id="PTHR45138:SF9">
    <property type="entry name" value="DIGUANYLATE CYCLASE DGCM-RELATED"/>
    <property type="match status" value="1"/>
</dbReference>
<protein>
    <submittedName>
        <fullName evidence="5">Diguanylate cyclase response regulator</fullName>
    </submittedName>
</protein>
<dbReference type="SUPFAM" id="SSF52172">
    <property type="entry name" value="CheY-like"/>
    <property type="match status" value="1"/>
</dbReference>
<dbReference type="PROSITE" id="PS50110">
    <property type="entry name" value="RESPONSE_REGULATORY"/>
    <property type="match status" value="1"/>
</dbReference>
<dbReference type="AlphaFoldDB" id="A0A1U7HRF9"/>
<keyword evidence="1" id="KW-0597">Phosphoprotein</keyword>
<name>A0A1U7HRF9_9CYAN</name>
<dbReference type="GO" id="GO:0005886">
    <property type="term" value="C:plasma membrane"/>
    <property type="evidence" value="ECO:0007669"/>
    <property type="project" value="TreeGrafter"/>
</dbReference>
<dbReference type="GO" id="GO:0043709">
    <property type="term" value="P:cell adhesion involved in single-species biofilm formation"/>
    <property type="evidence" value="ECO:0007669"/>
    <property type="project" value="TreeGrafter"/>
</dbReference>
<dbReference type="PROSITE" id="PS50887">
    <property type="entry name" value="GGDEF"/>
    <property type="match status" value="1"/>
</dbReference>
<reference evidence="5 6" key="1">
    <citation type="submission" date="2016-11" db="EMBL/GenBank/DDBJ databases">
        <title>Draft Genome Sequences of Nine Cyanobacterial Strains from Diverse Habitats.</title>
        <authorList>
            <person name="Zhu T."/>
            <person name="Hou S."/>
            <person name="Lu X."/>
            <person name="Hess W.R."/>
        </authorList>
    </citation>
    <scope>NUCLEOTIDE SEQUENCE [LARGE SCALE GENOMIC DNA]</scope>
    <source>
        <strain evidence="5 6">NIES-593</strain>
    </source>
</reference>
<dbReference type="SUPFAM" id="SSF55073">
    <property type="entry name" value="Nucleotide cyclase"/>
    <property type="match status" value="1"/>
</dbReference>
<proteinExistence type="predicted"/>
<dbReference type="Gene3D" id="3.30.70.270">
    <property type="match status" value="1"/>
</dbReference>
<dbReference type="Gene3D" id="3.40.50.2300">
    <property type="match status" value="1"/>
</dbReference>
<evidence type="ECO:0000313" key="6">
    <source>
        <dbReference type="Proteomes" id="UP000186868"/>
    </source>
</evidence>
<organism evidence="5 6">
    <name type="scientific">Hydrococcus rivularis NIES-593</name>
    <dbReference type="NCBI Taxonomy" id="1921803"/>
    <lineage>
        <taxon>Bacteria</taxon>
        <taxon>Bacillati</taxon>
        <taxon>Cyanobacteriota</taxon>
        <taxon>Cyanophyceae</taxon>
        <taxon>Pleurocapsales</taxon>
        <taxon>Hydrococcaceae</taxon>
        <taxon>Hydrococcus</taxon>
    </lineage>
</organism>
<dbReference type="GO" id="GO:0000160">
    <property type="term" value="P:phosphorelay signal transduction system"/>
    <property type="evidence" value="ECO:0007669"/>
    <property type="project" value="InterPro"/>
</dbReference>